<dbReference type="GO" id="GO:0006508">
    <property type="term" value="P:proteolysis"/>
    <property type="evidence" value="ECO:0007669"/>
    <property type="project" value="InterPro"/>
</dbReference>
<dbReference type="OrthoDB" id="5619888at2"/>
<feature type="chain" id="PRO_5020715904" evidence="1">
    <location>
        <begin position="22"/>
        <end position="512"/>
    </location>
</feature>
<evidence type="ECO:0000259" key="2">
    <source>
        <dbReference type="PROSITE" id="PS50240"/>
    </source>
</evidence>
<dbReference type="Gene3D" id="2.40.10.10">
    <property type="entry name" value="Trypsin-like serine proteases"/>
    <property type="match status" value="2"/>
</dbReference>
<dbReference type="InterPro" id="IPR001254">
    <property type="entry name" value="Trypsin_dom"/>
</dbReference>
<keyword evidence="1" id="KW-0732">Signal</keyword>
<dbReference type="PROSITE" id="PS50240">
    <property type="entry name" value="TRYPSIN_DOM"/>
    <property type="match status" value="1"/>
</dbReference>
<dbReference type="EMBL" id="SSWX01000014">
    <property type="protein sequence ID" value="THJ32616.1"/>
    <property type="molecule type" value="Genomic_DNA"/>
</dbReference>
<dbReference type="InterPro" id="IPR009003">
    <property type="entry name" value="Peptidase_S1_PA"/>
</dbReference>
<dbReference type="Pfam" id="PF00089">
    <property type="entry name" value="Trypsin"/>
    <property type="match status" value="1"/>
</dbReference>
<reference evidence="3 4" key="1">
    <citation type="submission" date="2019-04" db="EMBL/GenBank/DDBJ databases">
        <title>Lampropedia sp YIM MLB12 draf genome.</title>
        <authorList>
            <person name="Wang Y.-X."/>
        </authorList>
    </citation>
    <scope>NUCLEOTIDE SEQUENCE [LARGE SCALE GENOMIC DNA]</scope>
    <source>
        <strain evidence="3 4">YIM MLB12</strain>
    </source>
</reference>
<accession>A0A4S5BSA2</accession>
<dbReference type="AlphaFoldDB" id="A0A4S5BSA2"/>
<feature type="domain" description="Peptidase S1" evidence="2">
    <location>
        <begin position="292"/>
        <end position="512"/>
    </location>
</feature>
<evidence type="ECO:0000313" key="3">
    <source>
        <dbReference type="EMBL" id="THJ32616.1"/>
    </source>
</evidence>
<comment type="caution">
    <text evidence="3">The sequence shown here is derived from an EMBL/GenBank/DDBJ whole genome shotgun (WGS) entry which is preliminary data.</text>
</comment>
<dbReference type="SUPFAM" id="SSF50494">
    <property type="entry name" value="Trypsin-like serine proteases"/>
    <property type="match status" value="1"/>
</dbReference>
<dbReference type="GO" id="GO:0004252">
    <property type="term" value="F:serine-type endopeptidase activity"/>
    <property type="evidence" value="ECO:0007669"/>
    <property type="project" value="InterPro"/>
</dbReference>
<evidence type="ECO:0000256" key="1">
    <source>
        <dbReference type="SAM" id="SignalP"/>
    </source>
</evidence>
<dbReference type="InterPro" id="IPR043504">
    <property type="entry name" value="Peptidase_S1_PA_chymotrypsin"/>
</dbReference>
<dbReference type="PROSITE" id="PS51257">
    <property type="entry name" value="PROKAR_LIPOPROTEIN"/>
    <property type="match status" value="1"/>
</dbReference>
<sequence>MRLFQLCISAFAAASLLSACGGGSDDDSNNQPPYQLNVKKVEGRYHNNRSASATEVKSAADFAAPQAAVISLPALDTEALIMKAAASGGALQVAQAQSVPQAQTAAQFAQLLAWRSDAQGNSSAAVRINATDAFGLRLGLVVDALPDAATVRVFREASSSQDAVGYEISGQAINSLIQTNADAGDTTQAGKTWWSADLGGDSVVLQITLPAGVSSDAVKVALPIVSNLFRDASEYAFEQADAEVLNTEPLLSLSTANSAAKAESIPSAGSCNLDVNCFTQGTDQKNAVARMLFISGGNGYFCTGTLLNDAINSNTPYFLTANHCISTQAEASSLQTDWFFHSASCNSSLLDSRSVKLTNGARLLFTNNLTQGNDMTLLVLNSAAPAGTYLAGWDANQNNDSQLVYGIHQPNGSLAKISGGFTAAYANCTATNCVPTNNGNGRFYQVGWTEGVTQGGSSGSALFTRNNNYVIGTLFGGASSCTAQSLPDYYGRFDQAFESGIKRFLAWSRVPF</sequence>
<organism evidence="3 4">
    <name type="scientific">Lampropedia aestuarii</name>
    <dbReference type="NCBI Taxonomy" id="2562762"/>
    <lineage>
        <taxon>Bacteria</taxon>
        <taxon>Pseudomonadati</taxon>
        <taxon>Pseudomonadota</taxon>
        <taxon>Betaproteobacteria</taxon>
        <taxon>Burkholderiales</taxon>
        <taxon>Comamonadaceae</taxon>
        <taxon>Lampropedia</taxon>
    </lineage>
</organism>
<dbReference type="Proteomes" id="UP000306236">
    <property type="component" value="Unassembled WGS sequence"/>
</dbReference>
<keyword evidence="4" id="KW-1185">Reference proteome</keyword>
<dbReference type="RefSeq" id="WP_136406832.1">
    <property type="nucleotide sequence ID" value="NZ_SSWX01000014.1"/>
</dbReference>
<feature type="signal peptide" evidence="1">
    <location>
        <begin position="1"/>
        <end position="21"/>
    </location>
</feature>
<protein>
    <submittedName>
        <fullName evidence="3">S1 family peptidase</fullName>
    </submittedName>
</protein>
<name>A0A4S5BSA2_9BURK</name>
<dbReference type="PANTHER" id="PTHR36234">
    <property type="entry name" value="LYSYL ENDOPEPTIDASE"/>
    <property type="match status" value="1"/>
</dbReference>
<dbReference type="PANTHER" id="PTHR36234:SF5">
    <property type="entry name" value="LYSYL ENDOPEPTIDASE"/>
    <property type="match status" value="1"/>
</dbReference>
<proteinExistence type="predicted"/>
<evidence type="ECO:0000313" key="4">
    <source>
        <dbReference type="Proteomes" id="UP000306236"/>
    </source>
</evidence>
<gene>
    <name evidence="3" type="ORF">E8K88_11585</name>
</gene>